<evidence type="ECO:0000313" key="3">
    <source>
        <dbReference type="Proteomes" id="UP001459277"/>
    </source>
</evidence>
<feature type="signal peptide" evidence="1">
    <location>
        <begin position="1"/>
        <end position="23"/>
    </location>
</feature>
<evidence type="ECO:0000256" key="1">
    <source>
        <dbReference type="SAM" id="SignalP"/>
    </source>
</evidence>
<keyword evidence="1" id="KW-0732">Signal</keyword>
<keyword evidence="3" id="KW-1185">Reference proteome</keyword>
<accession>A0AAW2D6H7</accession>
<evidence type="ECO:0000313" key="2">
    <source>
        <dbReference type="EMBL" id="KAL0005659.1"/>
    </source>
</evidence>
<evidence type="ECO:0008006" key="4">
    <source>
        <dbReference type="Google" id="ProtNLM"/>
    </source>
</evidence>
<dbReference type="EMBL" id="JAZDWU010000004">
    <property type="protein sequence ID" value="KAL0005659.1"/>
    <property type="molecule type" value="Genomic_DNA"/>
</dbReference>
<protein>
    <recommendedName>
        <fullName evidence="4">Transmembrane protein</fullName>
    </recommendedName>
</protein>
<dbReference type="Proteomes" id="UP001459277">
    <property type="component" value="Unassembled WGS sequence"/>
</dbReference>
<sequence>MSSTAFKVLAMTFILALVLLVSCGGIIHNDATPNFKLGRRLLADYNRPMPTYEPVGGGGYVAPTHP</sequence>
<comment type="caution">
    <text evidence="2">The sequence shown here is derived from an EMBL/GenBank/DDBJ whole genome shotgun (WGS) entry which is preliminary data.</text>
</comment>
<feature type="chain" id="PRO_5043878663" description="Transmembrane protein" evidence="1">
    <location>
        <begin position="24"/>
        <end position="66"/>
    </location>
</feature>
<dbReference type="AlphaFoldDB" id="A0AAW2D6H7"/>
<proteinExistence type="predicted"/>
<dbReference type="PROSITE" id="PS51257">
    <property type="entry name" value="PROKAR_LIPOPROTEIN"/>
    <property type="match status" value="1"/>
</dbReference>
<reference evidence="2 3" key="1">
    <citation type="submission" date="2024-01" db="EMBL/GenBank/DDBJ databases">
        <title>A telomere-to-telomere, gap-free genome of sweet tea (Lithocarpus litseifolius).</title>
        <authorList>
            <person name="Zhou J."/>
        </authorList>
    </citation>
    <scope>NUCLEOTIDE SEQUENCE [LARGE SCALE GENOMIC DNA]</scope>
    <source>
        <strain evidence="2">Zhou-2022a</strain>
        <tissue evidence="2">Leaf</tissue>
    </source>
</reference>
<gene>
    <name evidence="2" type="ORF">SO802_013220</name>
</gene>
<name>A0AAW2D6H7_9ROSI</name>
<organism evidence="2 3">
    <name type="scientific">Lithocarpus litseifolius</name>
    <dbReference type="NCBI Taxonomy" id="425828"/>
    <lineage>
        <taxon>Eukaryota</taxon>
        <taxon>Viridiplantae</taxon>
        <taxon>Streptophyta</taxon>
        <taxon>Embryophyta</taxon>
        <taxon>Tracheophyta</taxon>
        <taxon>Spermatophyta</taxon>
        <taxon>Magnoliopsida</taxon>
        <taxon>eudicotyledons</taxon>
        <taxon>Gunneridae</taxon>
        <taxon>Pentapetalae</taxon>
        <taxon>rosids</taxon>
        <taxon>fabids</taxon>
        <taxon>Fagales</taxon>
        <taxon>Fagaceae</taxon>
        <taxon>Lithocarpus</taxon>
    </lineage>
</organism>